<dbReference type="PANTHER" id="PTHR47870:SF1">
    <property type="entry name" value="CYTOCHROME C-TYPE BIOGENESIS PROTEIN CCMH"/>
    <property type="match status" value="1"/>
</dbReference>
<sequence>MVWIILALMTGAAVLAVLWPLGRDRPEDAAGETATDAAFYKAQLAEIERDAERGLIEPADAETARVEAGRRLLASNRRARAIVAADPGAGRRRLAAAVALIGVPLVSLSVYLTIGHPALPDMPLGARADRARPDMSMAQAVARIEDHLAKNPDDGRGFEVVGPVYLSAGRYADAERAFASAIRLLGESAARLENLGEAQVGLADGVVTAAARASFDKALGLDGRLVKARYFRAVAAEQDGDKARALQLFGELAAEAPTGTPLKARLDEKVAALGGAPVSAPRDETAETLASMPPADRMAAIRGMVEGLDARLSQNGEDPEGWLRLVRSYMVLGEAEKARNALARGRAALALDGAGLKRLEALGRELKIEGS</sequence>
<comment type="caution">
    <text evidence="3">The sequence shown here is derived from an EMBL/GenBank/DDBJ whole genome shotgun (WGS) entry which is preliminary data.</text>
</comment>
<keyword evidence="2" id="KW-0201">Cytochrome c-type biogenesis</keyword>
<name>A0A917MIY1_9HYPH</name>
<dbReference type="Gene3D" id="1.25.40.10">
    <property type="entry name" value="Tetratricopeptide repeat domain"/>
    <property type="match status" value="2"/>
</dbReference>
<keyword evidence="4" id="KW-1185">Reference proteome</keyword>
<dbReference type="InterPro" id="IPR051263">
    <property type="entry name" value="C-type_cytochrome_biogenesis"/>
</dbReference>
<evidence type="ECO:0000256" key="2">
    <source>
        <dbReference type="ARBA" id="ARBA00022748"/>
    </source>
</evidence>
<gene>
    <name evidence="3" type="primary">cycH</name>
    <name evidence="3" type="ORF">GCM10007036_12970</name>
</gene>
<reference evidence="3" key="2">
    <citation type="submission" date="2020-09" db="EMBL/GenBank/DDBJ databases">
        <authorList>
            <person name="Sun Q."/>
            <person name="Zhou Y."/>
        </authorList>
    </citation>
    <scope>NUCLEOTIDE SEQUENCE</scope>
    <source>
        <strain evidence="3">CGMCC 1.12214</strain>
    </source>
</reference>
<evidence type="ECO:0000256" key="1">
    <source>
        <dbReference type="ARBA" id="ARBA00004196"/>
    </source>
</evidence>
<dbReference type="PANTHER" id="PTHR47870">
    <property type="entry name" value="CYTOCHROME C-TYPE BIOGENESIS PROTEIN CCMH"/>
    <property type="match status" value="1"/>
</dbReference>
<dbReference type="EMBL" id="BMES01000001">
    <property type="protein sequence ID" value="GGH13983.1"/>
    <property type="molecule type" value="Genomic_DNA"/>
</dbReference>
<accession>A0A917MIY1</accession>
<dbReference type="GO" id="GO:0017004">
    <property type="term" value="P:cytochrome complex assembly"/>
    <property type="evidence" value="ECO:0007669"/>
    <property type="project" value="UniProtKB-KW"/>
</dbReference>
<dbReference type="InterPro" id="IPR011990">
    <property type="entry name" value="TPR-like_helical_dom_sf"/>
</dbReference>
<dbReference type="InterPro" id="IPR017560">
    <property type="entry name" value="Cyt_c_biogenesis_CcmI"/>
</dbReference>
<dbReference type="Proteomes" id="UP000603912">
    <property type="component" value="Unassembled WGS sequence"/>
</dbReference>
<evidence type="ECO:0000313" key="3">
    <source>
        <dbReference type="EMBL" id="GGH13983.1"/>
    </source>
</evidence>
<protein>
    <submittedName>
        <fullName evidence="3">Cytochrome c-type biogenesis protein CycH</fullName>
    </submittedName>
</protein>
<proteinExistence type="predicted"/>
<evidence type="ECO:0000313" key="4">
    <source>
        <dbReference type="Proteomes" id="UP000603912"/>
    </source>
</evidence>
<dbReference type="SUPFAM" id="SSF48452">
    <property type="entry name" value="TPR-like"/>
    <property type="match status" value="1"/>
</dbReference>
<organism evidence="3 4">
    <name type="scientific">Alsobacter metallidurans</name>
    <dbReference type="NCBI Taxonomy" id="340221"/>
    <lineage>
        <taxon>Bacteria</taxon>
        <taxon>Pseudomonadati</taxon>
        <taxon>Pseudomonadota</taxon>
        <taxon>Alphaproteobacteria</taxon>
        <taxon>Hyphomicrobiales</taxon>
        <taxon>Alsobacteraceae</taxon>
        <taxon>Alsobacter</taxon>
    </lineage>
</organism>
<dbReference type="AlphaFoldDB" id="A0A917MIY1"/>
<reference evidence="3" key="1">
    <citation type="journal article" date="2014" name="Int. J. Syst. Evol. Microbiol.">
        <title>Complete genome sequence of Corynebacterium casei LMG S-19264T (=DSM 44701T), isolated from a smear-ripened cheese.</title>
        <authorList>
            <consortium name="US DOE Joint Genome Institute (JGI-PGF)"/>
            <person name="Walter F."/>
            <person name="Albersmeier A."/>
            <person name="Kalinowski J."/>
            <person name="Ruckert C."/>
        </authorList>
    </citation>
    <scope>NUCLEOTIDE SEQUENCE</scope>
    <source>
        <strain evidence="3">CGMCC 1.12214</strain>
    </source>
</reference>
<dbReference type="NCBIfam" id="TIGR03142">
    <property type="entry name" value="cytochro_ccmI"/>
    <property type="match status" value="1"/>
</dbReference>
<comment type="subcellular location">
    <subcellularLocation>
        <location evidence="1">Cell envelope</location>
    </subcellularLocation>
</comment>
<dbReference type="GO" id="GO:0005886">
    <property type="term" value="C:plasma membrane"/>
    <property type="evidence" value="ECO:0007669"/>
    <property type="project" value="TreeGrafter"/>
</dbReference>
<dbReference type="GO" id="GO:0030313">
    <property type="term" value="C:cell envelope"/>
    <property type="evidence" value="ECO:0007669"/>
    <property type="project" value="UniProtKB-SubCell"/>
</dbReference>